<reference evidence="4" key="1">
    <citation type="submission" date="2016-11" db="EMBL/GenBank/DDBJ databases">
        <authorList>
            <person name="Varghese N."/>
            <person name="Submissions S."/>
        </authorList>
    </citation>
    <scope>NUCLEOTIDE SEQUENCE [LARGE SCALE GENOMIC DNA]</scope>
    <source>
        <strain evidence="4">DSM 18569</strain>
    </source>
</reference>
<accession>A0A1M6VXJ9</accession>
<dbReference type="GO" id="GO:0006281">
    <property type="term" value="P:DNA repair"/>
    <property type="evidence" value="ECO:0007669"/>
    <property type="project" value="InterPro"/>
</dbReference>
<dbReference type="EMBL" id="FRAS01000007">
    <property type="protein sequence ID" value="SHK86191.1"/>
    <property type="molecule type" value="Genomic_DNA"/>
</dbReference>
<dbReference type="Proteomes" id="UP000183947">
    <property type="component" value="Unassembled WGS sequence"/>
</dbReference>
<sequence length="208" mass="22935">MHGRPCLDFDPQALDEDGHLLPADRRSRRSIVCTRSFGQPQHELEVLQEAIAAFTCRAAEKMRQQHLAAHLITVILGTNRFKARSGPATASTTLTLPVATTDTGELLTAARNALQRLWRPGTSYTRTGVLLCGLEAADNIQASLFAQAPEQRNRTQLMTTIDALNRRFGRGRVSYAAAGVNSATAVWKGRSAMRSGLYTTSWEELWQI</sequence>
<feature type="domain" description="DNA polymerase Y-family little finger" evidence="1">
    <location>
        <begin position="28"/>
        <end position="144"/>
    </location>
</feature>
<organism evidence="3 4">
    <name type="scientific">Hymenobacter psychrotolerans DSM 18569</name>
    <dbReference type="NCBI Taxonomy" id="1121959"/>
    <lineage>
        <taxon>Bacteria</taxon>
        <taxon>Pseudomonadati</taxon>
        <taxon>Bacteroidota</taxon>
        <taxon>Cytophagia</taxon>
        <taxon>Cytophagales</taxon>
        <taxon>Hymenobacteraceae</taxon>
        <taxon>Hymenobacter</taxon>
    </lineage>
</organism>
<dbReference type="RefSeq" id="WP_073283137.1">
    <property type="nucleotide sequence ID" value="NZ_FRAS01000007.1"/>
</dbReference>
<keyword evidence="4" id="KW-1185">Reference proteome</keyword>
<dbReference type="Gene3D" id="3.30.1490.100">
    <property type="entry name" value="DNA polymerase, Y-family, little finger domain"/>
    <property type="match status" value="1"/>
</dbReference>
<name>A0A1M6VXJ9_9BACT</name>
<evidence type="ECO:0000313" key="4">
    <source>
        <dbReference type="Proteomes" id="UP000183947"/>
    </source>
</evidence>
<dbReference type="STRING" id="1121959.SAMN02746009_01684"/>
<dbReference type="OrthoDB" id="9808813at2"/>
<feature type="domain" description="DUF4113" evidence="2">
    <location>
        <begin position="156"/>
        <end position="207"/>
    </location>
</feature>
<dbReference type="SUPFAM" id="SSF100879">
    <property type="entry name" value="Lesion bypass DNA polymerase (Y-family), little finger domain"/>
    <property type="match status" value="1"/>
</dbReference>
<dbReference type="GO" id="GO:0003684">
    <property type="term" value="F:damaged DNA binding"/>
    <property type="evidence" value="ECO:0007669"/>
    <property type="project" value="InterPro"/>
</dbReference>
<evidence type="ECO:0000259" key="2">
    <source>
        <dbReference type="Pfam" id="PF13438"/>
    </source>
</evidence>
<dbReference type="InterPro" id="IPR017961">
    <property type="entry name" value="DNA_pol_Y-fam_little_finger"/>
</dbReference>
<gene>
    <name evidence="3" type="ORF">SAMN02746009_01684</name>
</gene>
<evidence type="ECO:0000259" key="1">
    <source>
        <dbReference type="Pfam" id="PF11799"/>
    </source>
</evidence>
<proteinExistence type="predicted"/>
<evidence type="ECO:0000313" key="3">
    <source>
        <dbReference type="EMBL" id="SHK86191.1"/>
    </source>
</evidence>
<dbReference type="Pfam" id="PF11799">
    <property type="entry name" value="IMS_C"/>
    <property type="match status" value="1"/>
</dbReference>
<dbReference type="AlphaFoldDB" id="A0A1M6VXJ9"/>
<dbReference type="Pfam" id="PF13438">
    <property type="entry name" value="DUF4113"/>
    <property type="match status" value="1"/>
</dbReference>
<dbReference type="InterPro" id="IPR036775">
    <property type="entry name" value="DNA_pol_Y-fam_lit_finger_sf"/>
</dbReference>
<protein>
    <submittedName>
        <fullName evidence="3">ImpB/mucB/samB family C-terminal domain-containing protein</fullName>
    </submittedName>
</protein>
<dbReference type="InterPro" id="IPR025188">
    <property type="entry name" value="DUF4113"/>
</dbReference>